<dbReference type="AlphaFoldDB" id="J9FBA5"/>
<name>J9FBA5_9ZZZZ</name>
<feature type="non-terminal residue" evidence="1">
    <location>
        <position position="1"/>
    </location>
</feature>
<reference evidence="1" key="1">
    <citation type="journal article" date="2012" name="PLoS ONE">
        <title>Gene sets for utilization of primary and secondary nutrition supplies in the distal gut of endangered iberian lynx.</title>
        <authorList>
            <person name="Alcaide M."/>
            <person name="Messina E."/>
            <person name="Richter M."/>
            <person name="Bargiela R."/>
            <person name="Peplies J."/>
            <person name="Huws S.A."/>
            <person name="Newbold C.J."/>
            <person name="Golyshin P.N."/>
            <person name="Simon M.A."/>
            <person name="Lopez G."/>
            <person name="Yakimov M.M."/>
            <person name="Ferrer M."/>
        </authorList>
    </citation>
    <scope>NUCLEOTIDE SEQUENCE</scope>
</reference>
<evidence type="ECO:0000313" key="1">
    <source>
        <dbReference type="EMBL" id="EJW91723.1"/>
    </source>
</evidence>
<proteinExistence type="predicted"/>
<sequence>DITNEQVMRVQNILNSRPRKRLGYMTPKEKYKLLTNNEFDTVALSV</sequence>
<gene>
    <name evidence="1" type="ORF">EVA_20170</name>
</gene>
<organism evidence="1">
    <name type="scientific">gut metagenome</name>
    <dbReference type="NCBI Taxonomy" id="749906"/>
    <lineage>
        <taxon>unclassified sequences</taxon>
        <taxon>metagenomes</taxon>
        <taxon>organismal metagenomes</taxon>
    </lineage>
</organism>
<comment type="caution">
    <text evidence="1">The sequence shown here is derived from an EMBL/GenBank/DDBJ whole genome shotgun (WGS) entry which is preliminary data.</text>
</comment>
<accession>J9FBA5</accession>
<protein>
    <submittedName>
        <fullName evidence="1">Transposase</fullName>
    </submittedName>
</protein>
<dbReference type="EMBL" id="AMCI01007992">
    <property type="protein sequence ID" value="EJW91723.1"/>
    <property type="molecule type" value="Genomic_DNA"/>
</dbReference>